<protein>
    <recommendedName>
        <fullName evidence="3">Terminase large subunit gp17-like C-terminal domain-containing protein</fullName>
    </recommendedName>
</protein>
<dbReference type="Gene3D" id="3.40.50.300">
    <property type="entry name" value="P-loop containing nucleotide triphosphate hydrolases"/>
    <property type="match status" value="1"/>
</dbReference>
<evidence type="ECO:0000313" key="5">
    <source>
        <dbReference type="Proteomes" id="UP000053825"/>
    </source>
</evidence>
<keyword evidence="5" id="KW-1185">Reference proteome</keyword>
<dbReference type="InterPro" id="IPR006517">
    <property type="entry name" value="Phage_terminase_lsu-like_C"/>
</dbReference>
<feature type="coiled-coil region" evidence="2">
    <location>
        <begin position="3"/>
        <end position="30"/>
    </location>
</feature>
<evidence type="ECO:0000256" key="2">
    <source>
        <dbReference type="SAM" id="Coils"/>
    </source>
</evidence>
<dbReference type="EMBL" id="KQ415586">
    <property type="protein sequence ID" value="KOC58570.1"/>
    <property type="molecule type" value="Genomic_DNA"/>
</dbReference>
<gene>
    <name evidence="4" type="ORF">WH47_09464</name>
</gene>
<keyword evidence="1" id="KW-1188">Viral release from host cell</keyword>
<dbReference type="Pfam" id="PF03237">
    <property type="entry name" value="Terminase_6N"/>
    <property type="match status" value="1"/>
</dbReference>
<feature type="domain" description="Terminase large subunit gp17-like C-terminal" evidence="3">
    <location>
        <begin position="817"/>
        <end position="977"/>
    </location>
</feature>
<name>A0A0L7QJ22_9HYME</name>
<evidence type="ECO:0000259" key="3">
    <source>
        <dbReference type="Pfam" id="PF17289"/>
    </source>
</evidence>
<dbReference type="AlphaFoldDB" id="A0A0L7QJ22"/>
<dbReference type="NCBIfam" id="TIGR01630">
    <property type="entry name" value="psiM2_ORF9"/>
    <property type="match status" value="1"/>
</dbReference>
<dbReference type="InterPro" id="IPR035421">
    <property type="entry name" value="Terminase_6C"/>
</dbReference>
<organism evidence="4 5">
    <name type="scientific">Habropoda laboriosa</name>
    <dbReference type="NCBI Taxonomy" id="597456"/>
    <lineage>
        <taxon>Eukaryota</taxon>
        <taxon>Metazoa</taxon>
        <taxon>Ecdysozoa</taxon>
        <taxon>Arthropoda</taxon>
        <taxon>Hexapoda</taxon>
        <taxon>Insecta</taxon>
        <taxon>Pterygota</taxon>
        <taxon>Neoptera</taxon>
        <taxon>Endopterygota</taxon>
        <taxon>Hymenoptera</taxon>
        <taxon>Apocrita</taxon>
        <taxon>Aculeata</taxon>
        <taxon>Apoidea</taxon>
        <taxon>Anthophila</taxon>
        <taxon>Apidae</taxon>
        <taxon>Habropoda</taxon>
    </lineage>
</organism>
<reference evidence="4 5" key="1">
    <citation type="submission" date="2015-07" db="EMBL/GenBank/DDBJ databases">
        <title>The genome of Habropoda laboriosa.</title>
        <authorList>
            <person name="Pan H."/>
            <person name="Kapheim K."/>
        </authorList>
    </citation>
    <scope>NUCLEOTIDE SEQUENCE [LARGE SCALE GENOMIC DNA]</scope>
    <source>
        <strain evidence="4">0110345459</strain>
    </source>
</reference>
<keyword evidence="2" id="KW-0175">Coiled coil</keyword>
<dbReference type="InterPro" id="IPR027417">
    <property type="entry name" value="P-loop_NTPase"/>
</dbReference>
<accession>A0A0L7QJ22</accession>
<evidence type="ECO:0000256" key="1">
    <source>
        <dbReference type="ARBA" id="ARBA00022612"/>
    </source>
</evidence>
<dbReference type="Proteomes" id="UP000053825">
    <property type="component" value="Unassembled WGS sequence"/>
</dbReference>
<proteinExistence type="predicted"/>
<evidence type="ECO:0000313" key="4">
    <source>
        <dbReference type="EMBL" id="KOC58570.1"/>
    </source>
</evidence>
<sequence>MSIQTLKIDLATYKEELAQAEKELKGFEYSITEDEWDIILDETESDIVVCGIQFSPSDVLKNCDPVAYRCGKSDYESNYDLDDCQEYKDIQERISDLETEIESLEEQIEDLESEGEKSHILLMGVIMIKSHTPMTIKARMNKNIEKALEVMELALSDVSLSSDKRYKIASDYISVYLRMDNEKRKEEDHRESMRGKKLNNIKSEFQISEIEEGFDTNQETTTSLKQQQFIESDTTITVFGGSAGCLLADAEYFSPTGWKKISEYDGGLVGQWTESNKLELVQPQDYIKLPCDSMKRMTARGLDFTLSDEHRVVYFNDNDLSKPKVISWSGVLDRHSNSVKGFSGKIKTTFEVDNVGLDLTDDEIRLAVAIQADGCIRHVNEKGVKSVSIRVSKERKADRLPNIAPKVFDGCWYKLSQKQLSVVADEVRYWDGSVVGTTVRYNTNIKSNADFIQFTFHSQGYNTSIVKDSRIDKYTDGCNYTVNASLQGKGFRSFVGKGYKQDVENIKTPDGFKYCFTVDSGYLLIRQNDKIFITGNSGKSYVGLLRFLRYINDPLFVGYVFRKNSTDMKGGGGLFETAVRMFQSYDSRVRHTKQPMVIYFPSGATINFIGMDGQAGMDAIQGKEISGAMIDEATHLSEIEINWIISRLRTKAKMTPCVWLTCNPDPDSVIFKWLKDYYLYPLGTIIDEELVEGRPNKDTDGRVRYYLKVGTEIKWGSDKDELISLYKHNFPLVNGVHLCEPTSFRFISANCHDNPPLLKADPTYVHKLLALGRVEKERLYYGNWLARQESSGIFNRSWCEMVRSVPSGVRRLSKARAYDIAGTLVSEENPDPDYTASVLISRCDDGYYYVEDCTQDRMRIHEVINFIEKTAKEDYKYYGSMNTYIPRDPNSGGMYASQQFVKKLGQKGVGVRAIPTSGGKSKLTRFEPFACVAQEGLVRVVIGDWNDIFFSELERFNGERTRRVHDDIVDATSDSFMKVNTNKELPNYASEAWI</sequence>
<dbReference type="Pfam" id="PF17289">
    <property type="entry name" value="Terminase_6C"/>
    <property type="match status" value="1"/>
</dbReference>
<feature type="coiled-coil region" evidence="2">
    <location>
        <begin position="87"/>
        <end position="121"/>
    </location>
</feature>